<dbReference type="RefSeq" id="WP_004682477.1">
    <property type="nucleotide sequence ID" value="NZ_AIEB01000029.1"/>
</dbReference>
<sequence length="144" mass="16946">MKLRLSFNVSGENFNTQLCIERLYSNELKAEYDVDCPNHLSWVHPDEFTDYRDYESRSAYEKAYLNFIITNINILDRCGADDFSIFTEIYIQADEQCNFETLSEGFYPYIWKYTIRMPTSVYICDEEGGCAQDFLLTNPKSDIL</sequence>
<dbReference type="HOGENOM" id="CLU_1792312_0_0_6"/>
<name>N8QCD5_9GAMM</name>
<evidence type="ECO:0000313" key="1">
    <source>
        <dbReference type="EMBL" id="ENU36220.1"/>
    </source>
</evidence>
<gene>
    <name evidence="1" type="ORF">F988_01721</name>
</gene>
<reference evidence="1 2" key="1">
    <citation type="submission" date="2013-02" db="EMBL/GenBank/DDBJ databases">
        <title>The Genome Sequence of Acinetobacter parvus CIP 108168.</title>
        <authorList>
            <consortium name="The Broad Institute Genome Sequencing Platform"/>
            <consortium name="The Broad Institute Genome Sequencing Center for Infectious Disease"/>
            <person name="Cerqueira G."/>
            <person name="Feldgarden M."/>
            <person name="Courvalin P."/>
            <person name="Perichon B."/>
            <person name="Grillot-Courvalin C."/>
            <person name="Clermont D."/>
            <person name="Rocha E."/>
            <person name="Yoon E.-J."/>
            <person name="Nemec A."/>
            <person name="Walker B."/>
            <person name="Young S.K."/>
            <person name="Zeng Q."/>
            <person name="Gargeya S."/>
            <person name="Fitzgerald M."/>
            <person name="Haas B."/>
            <person name="Abouelleil A."/>
            <person name="Alvarado L."/>
            <person name="Arachchi H.M."/>
            <person name="Berlin A.M."/>
            <person name="Chapman S.B."/>
            <person name="Dewar J."/>
            <person name="Goldberg J."/>
            <person name="Griggs A."/>
            <person name="Gujja S."/>
            <person name="Hansen M."/>
            <person name="Howarth C."/>
            <person name="Imamovic A."/>
            <person name="Larimer J."/>
            <person name="McCowan C."/>
            <person name="Murphy C."/>
            <person name="Neiman D."/>
            <person name="Pearson M."/>
            <person name="Priest M."/>
            <person name="Roberts A."/>
            <person name="Saif S."/>
            <person name="Shea T."/>
            <person name="Sisk P."/>
            <person name="Sykes S."/>
            <person name="Wortman J."/>
            <person name="Nusbaum C."/>
            <person name="Birren B."/>
        </authorList>
    </citation>
    <scope>NUCLEOTIDE SEQUENCE [LARGE SCALE GENOMIC DNA]</scope>
    <source>
        <strain evidence="1 2">CIP 108168</strain>
    </source>
</reference>
<dbReference type="GeneID" id="99690045"/>
<keyword evidence="2" id="KW-1185">Reference proteome</keyword>
<dbReference type="PATRIC" id="fig|981333.9.peg.1774"/>
<comment type="caution">
    <text evidence="1">The sequence shown here is derived from an EMBL/GenBank/DDBJ whole genome shotgun (WGS) entry which is preliminary data.</text>
</comment>
<dbReference type="AlphaFoldDB" id="N8QCD5"/>
<accession>N8QCD5</accession>
<dbReference type="Proteomes" id="UP000023776">
    <property type="component" value="Unassembled WGS sequence"/>
</dbReference>
<protein>
    <submittedName>
        <fullName evidence="1">Uncharacterized protein</fullName>
    </submittedName>
</protein>
<proteinExistence type="predicted"/>
<organism evidence="1 2">
    <name type="scientific">Acinetobacter parvus DSM 16617 = CIP 108168</name>
    <dbReference type="NCBI Taxonomy" id="981333"/>
    <lineage>
        <taxon>Bacteria</taxon>
        <taxon>Pseudomonadati</taxon>
        <taxon>Pseudomonadota</taxon>
        <taxon>Gammaproteobacteria</taxon>
        <taxon>Moraxellales</taxon>
        <taxon>Moraxellaceae</taxon>
        <taxon>Acinetobacter</taxon>
    </lineage>
</organism>
<evidence type="ECO:0000313" key="2">
    <source>
        <dbReference type="Proteomes" id="UP000023776"/>
    </source>
</evidence>
<dbReference type="EMBL" id="APOM01000046">
    <property type="protein sequence ID" value="ENU36220.1"/>
    <property type="molecule type" value="Genomic_DNA"/>
</dbReference>